<dbReference type="EMBL" id="CM007367">
    <property type="protein sequence ID" value="OIW08716.1"/>
    <property type="molecule type" value="Genomic_DNA"/>
</dbReference>
<accession>A0A4P1RDR1</accession>
<organism evidence="1 2">
    <name type="scientific">Lupinus angustifolius</name>
    <name type="common">Narrow-leaved blue lupine</name>
    <dbReference type="NCBI Taxonomy" id="3871"/>
    <lineage>
        <taxon>Eukaryota</taxon>
        <taxon>Viridiplantae</taxon>
        <taxon>Streptophyta</taxon>
        <taxon>Embryophyta</taxon>
        <taxon>Tracheophyta</taxon>
        <taxon>Spermatophyta</taxon>
        <taxon>Magnoliopsida</taxon>
        <taxon>eudicotyledons</taxon>
        <taxon>Gunneridae</taxon>
        <taxon>Pentapetalae</taxon>
        <taxon>rosids</taxon>
        <taxon>fabids</taxon>
        <taxon>Fabales</taxon>
        <taxon>Fabaceae</taxon>
        <taxon>Papilionoideae</taxon>
        <taxon>50 kb inversion clade</taxon>
        <taxon>genistoids sensu lato</taxon>
        <taxon>core genistoids</taxon>
        <taxon>Genisteae</taxon>
        <taxon>Lupinus</taxon>
    </lineage>
</organism>
<reference evidence="1 2" key="1">
    <citation type="journal article" date="2017" name="Plant Biotechnol. J.">
        <title>A comprehensive draft genome sequence for lupin (Lupinus angustifolius), an emerging health food: insights into plant-microbe interactions and legume evolution.</title>
        <authorList>
            <person name="Hane J.K."/>
            <person name="Ming Y."/>
            <person name="Kamphuis L.G."/>
            <person name="Nelson M.N."/>
            <person name="Garg G."/>
            <person name="Atkins C.A."/>
            <person name="Bayer P.E."/>
            <person name="Bravo A."/>
            <person name="Bringans S."/>
            <person name="Cannon S."/>
            <person name="Edwards D."/>
            <person name="Foley R."/>
            <person name="Gao L.L."/>
            <person name="Harrison M.J."/>
            <person name="Huang W."/>
            <person name="Hurgobin B."/>
            <person name="Li S."/>
            <person name="Liu C.W."/>
            <person name="McGrath A."/>
            <person name="Morahan G."/>
            <person name="Murray J."/>
            <person name="Weller J."/>
            <person name="Jian J."/>
            <person name="Singh K.B."/>
        </authorList>
    </citation>
    <scope>NUCLEOTIDE SEQUENCE [LARGE SCALE GENOMIC DNA]</scope>
    <source>
        <strain evidence="2">cv. Tanjil</strain>
        <tissue evidence="1">Whole plant</tissue>
    </source>
</reference>
<sequence length="51" mass="5970">MIEAANIKKLPEYSYSTFDLRAKTVIEDSQVVPLISLEEVKNRLQLYQVWV</sequence>
<name>A0A4P1RDR1_LUPAN</name>
<evidence type="ECO:0000313" key="2">
    <source>
        <dbReference type="Proteomes" id="UP000188354"/>
    </source>
</evidence>
<dbReference type="AlphaFoldDB" id="A0A4P1RDR1"/>
<gene>
    <name evidence="1" type="ORF">TanjilG_03392</name>
</gene>
<evidence type="ECO:0000313" key="1">
    <source>
        <dbReference type="EMBL" id="OIW08716.1"/>
    </source>
</evidence>
<keyword evidence="2" id="KW-1185">Reference proteome</keyword>
<dbReference type="Proteomes" id="UP000188354">
    <property type="component" value="Chromosome LG07"/>
</dbReference>
<proteinExistence type="predicted"/>
<dbReference type="Gramene" id="OIW08716">
    <property type="protein sequence ID" value="OIW08716"/>
    <property type="gene ID" value="TanjilG_03392"/>
</dbReference>
<protein>
    <submittedName>
        <fullName evidence="1">Uncharacterized protein</fullName>
    </submittedName>
</protein>